<keyword evidence="1" id="KW-0479">Metal-binding</keyword>
<organism evidence="7 8">
    <name type="scientific">Giardia muris</name>
    <dbReference type="NCBI Taxonomy" id="5742"/>
    <lineage>
        <taxon>Eukaryota</taxon>
        <taxon>Metamonada</taxon>
        <taxon>Diplomonadida</taxon>
        <taxon>Hexamitidae</taxon>
        <taxon>Giardiinae</taxon>
        <taxon>Giardia</taxon>
    </lineage>
</organism>
<keyword evidence="2" id="KW-0547">Nucleotide-binding</keyword>
<accession>A0A4Z1SWZ6</accession>
<dbReference type="Pfam" id="PF10609">
    <property type="entry name" value="ParA"/>
    <property type="match status" value="1"/>
</dbReference>
<dbReference type="VEuPathDB" id="GiardiaDB:GMRT_14215"/>
<reference evidence="7 8" key="1">
    <citation type="submission" date="2019-05" db="EMBL/GenBank/DDBJ databases">
        <title>The compact genome of Giardia muris reveals important steps in the evolution of intestinal protozoan parasites.</title>
        <authorList>
            <person name="Xu F."/>
            <person name="Jimenez-Gonzalez A."/>
            <person name="Einarsson E."/>
            <person name="Astvaldsson A."/>
            <person name="Peirasmaki D."/>
            <person name="Eckmann L."/>
            <person name="Andersson J.O."/>
            <person name="Svard S.G."/>
            <person name="Jerlstrom-Hultqvist J."/>
        </authorList>
    </citation>
    <scope>NUCLEOTIDE SEQUENCE [LARGE SCALE GENOMIC DNA]</scope>
    <source>
        <strain evidence="7 8">Roberts-Thomson</strain>
    </source>
</reference>
<dbReference type="AlphaFoldDB" id="A0A4Z1SWZ6"/>
<feature type="compositionally biased region" description="Low complexity" evidence="6">
    <location>
        <begin position="17"/>
        <end position="38"/>
    </location>
</feature>
<evidence type="ECO:0000256" key="5">
    <source>
        <dbReference type="ARBA" id="ARBA00023014"/>
    </source>
</evidence>
<evidence type="ECO:0000256" key="4">
    <source>
        <dbReference type="ARBA" id="ARBA00023004"/>
    </source>
</evidence>
<dbReference type="GO" id="GO:0046872">
    <property type="term" value="F:metal ion binding"/>
    <property type="evidence" value="ECO:0007669"/>
    <property type="project" value="UniProtKB-KW"/>
</dbReference>
<dbReference type="PANTHER" id="PTHR23264:SF19">
    <property type="entry name" value="CYTOSOLIC FE-S CLUSTER ASSEMBLY FACTOR NUBP2"/>
    <property type="match status" value="1"/>
</dbReference>
<name>A0A4Z1SWZ6_GIAMU</name>
<feature type="region of interest" description="Disordered" evidence="6">
    <location>
        <begin position="1"/>
        <end position="42"/>
    </location>
</feature>
<dbReference type="InterPro" id="IPR033756">
    <property type="entry name" value="YlxH/NBP35"/>
</dbReference>
<proteinExistence type="inferred from homology"/>
<keyword evidence="4" id="KW-0408">Iron</keyword>
<sequence>MSTEEHKEVSEQRSVHAPTSRSCAPSSCSTCPSKKSCTGRGASNENYEKLANRIKGLGHIILVLSGKGGVGKSTVATQLAYFFADALRKRVGLLDIDICGPSAPTMTCTRDEEVLNDEKGWQPVSPMSNLQILSIGYMLQTHDAPVIFRGSKKHSMIVQFSTEACWNFEGHPANDNYLIVDTPPGTSDEHISVIDLYKGAIRYMEDNKFEVIPTLEAVVVATSQEVALADVRKEINFCRSSGLTIKGVIENMSGFVCPHCNSETLLFQATTGGVLNMCKGMELEYLGRIPMDPQLMAAGDRGEPWAAVCDTDSSIGFEAFTEICMRLIYK</sequence>
<dbReference type="Proteomes" id="UP000315496">
    <property type="component" value="Chromosome 1"/>
</dbReference>
<keyword evidence="3" id="KW-0067">ATP-binding</keyword>
<dbReference type="OrthoDB" id="1741334at2759"/>
<dbReference type="SUPFAM" id="SSF52540">
    <property type="entry name" value="P-loop containing nucleoside triphosphate hydrolases"/>
    <property type="match status" value="1"/>
</dbReference>
<dbReference type="InterPro" id="IPR027417">
    <property type="entry name" value="P-loop_NTPase"/>
</dbReference>
<dbReference type="EMBL" id="VDLU01000001">
    <property type="protein sequence ID" value="TNJ30246.1"/>
    <property type="molecule type" value="Genomic_DNA"/>
</dbReference>
<dbReference type="GO" id="GO:0051536">
    <property type="term" value="F:iron-sulfur cluster binding"/>
    <property type="evidence" value="ECO:0007669"/>
    <property type="project" value="UniProtKB-KW"/>
</dbReference>
<dbReference type="CDD" id="cd02037">
    <property type="entry name" value="Mrp_NBP35"/>
    <property type="match status" value="1"/>
</dbReference>
<keyword evidence="5" id="KW-0411">Iron-sulfur</keyword>
<dbReference type="InterPro" id="IPR019591">
    <property type="entry name" value="Mrp/NBP35_ATP-bd"/>
</dbReference>
<keyword evidence="8" id="KW-1185">Reference proteome</keyword>
<evidence type="ECO:0000313" key="8">
    <source>
        <dbReference type="Proteomes" id="UP000315496"/>
    </source>
</evidence>
<protein>
    <submittedName>
        <fullName evidence="7">Nucleotide-binding protein 35</fullName>
    </submittedName>
</protein>
<evidence type="ECO:0000256" key="1">
    <source>
        <dbReference type="ARBA" id="ARBA00022723"/>
    </source>
</evidence>
<evidence type="ECO:0000313" key="7">
    <source>
        <dbReference type="EMBL" id="TNJ30246.1"/>
    </source>
</evidence>
<dbReference type="GO" id="GO:0005524">
    <property type="term" value="F:ATP binding"/>
    <property type="evidence" value="ECO:0007669"/>
    <property type="project" value="UniProtKB-KW"/>
</dbReference>
<dbReference type="GO" id="GO:0005829">
    <property type="term" value="C:cytosol"/>
    <property type="evidence" value="ECO:0007669"/>
    <property type="project" value="TreeGrafter"/>
</dbReference>
<evidence type="ECO:0000256" key="2">
    <source>
        <dbReference type="ARBA" id="ARBA00022741"/>
    </source>
</evidence>
<evidence type="ECO:0000256" key="3">
    <source>
        <dbReference type="ARBA" id="ARBA00022840"/>
    </source>
</evidence>
<dbReference type="Gene3D" id="3.40.50.300">
    <property type="entry name" value="P-loop containing nucleotide triphosphate hydrolases"/>
    <property type="match status" value="1"/>
</dbReference>
<dbReference type="HAMAP" id="MF_02040">
    <property type="entry name" value="Mrp_NBP35"/>
    <property type="match status" value="1"/>
</dbReference>
<evidence type="ECO:0000256" key="6">
    <source>
        <dbReference type="SAM" id="MobiDB-lite"/>
    </source>
</evidence>
<gene>
    <name evidence="7" type="ORF">GMRT_14215</name>
</gene>
<feature type="compositionally biased region" description="Basic and acidic residues" evidence="6">
    <location>
        <begin position="1"/>
        <end position="14"/>
    </location>
</feature>
<dbReference type="PANTHER" id="PTHR23264">
    <property type="entry name" value="NUCLEOTIDE-BINDING PROTEIN NBP35 YEAST -RELATED"/>
    <property type="match status" value="1"/>
</dbReference>
<dbReference type="GO" id="GO:0140663">
    <property type="term" value="F:ATP-dependent FeS chaperone activity"/>
    <property type="evidence" value="ECO:0007669"/>
    <property type="project" value="InterPro"/>
</dbReference>
<comment type="caution">
    <text evidence="7">The sequence shown here is derived from an EMBL/GenBank/DDBJ whole genome shotgun (WGS) entry which is preliminary data.</text>
</comment>
<dbReference type="GO" id="GO:0016226">
    <property type="term" value="P:iron-sulfur cluster assembly"/>
    <property type="evidence" value="ECO:0007669"/>
    <property type="project" value="InterPro"/>
</dbReference>